<dbReference type="InterPro" id="IPR029046">
    <property type="entry name" value="LolA/LolB/LppX"/>
</dbReference>
<dbReference type="RefSeq" id="WP_185128489.1">
    <property type="nucleotide sequence ID" value="NZ_JACJVO010000009.1"/>
</dbReference>
<feature type="region of interest" description="Disordered" evidence="1">
    <location>
        <begin position="207"/>
        <end position="294"/>
    </location>
</feature>
<dbReference type="PANTHER" id="PTHR37507:SF2">
    <property type="entry name" value="SPORULATION PROTEIN YDCC"/>
    <property type="match status" value="1"/>
</dbReference>
<feature type="compositionally biased region" description="Pro residues" evidence="1">
    <location>
        <begin position="227"/>
        <end position="239"/>
    </location>
</feature>
<feature type="compositionally biased region" description="Polar residues" evidence="1">
    <location>
        <begin position="258"/>
        <end position="272"/>
    </location>
</feature>
<protein>
    <submittedName>
        <fullName evidence="2">Outer membrane lipoprotein carrier protein LolA</fullName>
    </submittedName>
</protein>
<reference evidence="2 3" key="1">
    <citation type="submission" date="2020-08" db="EMBL/GenBank/DDBJ databases">
        <title>Cohnella phylogeny.</title>
        <authorList>
            <person name="Dunlap C."/>
        </authorList>
    </citation>
    <scope>NUCLEOTIDE SEQUENCE [LARGE SCALE GENOMIC DNA]</scope>
    <source>
        <strain evidence="2 3">CBP 2801</strain>
    </source>
</reference>
<proteinExistence type="predicted"/>
<dbReference type="Gene3D" id="2.50.20.10">
    <property type="entry name" value="Lipoprotein localisation LolA/LolB/LppX"/>
    <property type="match status" value="1"/>
</dbReference>
<dbReference type="EMBL" id="JACJVO010000009">
    <property type="protein sequence ID" value="MBB6730829.1"/>
    <property type="molecule type" value="Genomic_DNA"/>
</dbReference>
<evidence type="ECO:0000313" key="3">
    <source>
        <dbReference type="Proteomes" id="UP000564644"/>
    </source>
</evidence>
<sequence length="396" mass="42864">MRRRIPWIASIVVFLVAVLSGCGSKNADSVVEDLNKVAGKLESYEGSGTMKLFTGQQPLEYKVEVWYQKPNFYRIALTNEDRDITQIVLRNDNGVFVLTPQLNKSYRFKSNWPENQGQVYLYQTLLQSITVDNSRQFTTDKDSYVFNVMAGNYQNGSFARQKIWLSKSDYAPKQVQVTDTNENLMVQVNFTSFQFGKKFDKSAFDMQQNMSSSPGSGAAGGSAGSPSPSPSASPAPSASPSPSAGGKNGTASAEPGTTDPTSGTAEGASGQTPAVPAQGGDDSFPVIEPDPDALPVGVEQLDVQDDIDLQDSHGVMLRYGGTYDFTIVESKQKDVEEAFSEGIGLDLGFTLGLLSGDDVQTLTWTYDGVEYRLTTSDLPQEDMVKVAQSMVTSSGK</sequence>
<name>A0A7X0SL58_9BACL</name>
<keyword evidence="2" id="KW-0449">Lipoprotein</keyword>
<keyword evidence="3" id="KW-1185">Reference proteome</keyword>
<accession>A0A7X0SL58</accession>
<gene>
    <name evidence="2" type="ORF">H7C18_07910</name>
</gene>
<organism evidence="2 3">
    <name type="scientific">Cohnella zeiphila</name>
    <dbReference type="NCBI Taxonomy" id="2761120"/>
    <lineage>
        <taxon>Bacteria</taxon>
        <taxon>Bacillati</taxon>
        <taxon>Bacillota</taxon>
        <taxon>Bacilli</taxon>
        <taxon>Bacillales</taxon>
        <taxon>Paenibacillaceae</taxon>
        <taxon>Cohnella</taxon>
    </lineage>
</organism>
<dbReference type="PANTHER" id="PTHR37507">
    <property type="entry name" value="SPORULATION PROTEIN YDCC"/>
    <property type="match status" value="1"/>
</dbReference>
<dbReference type="Proteomes" id="UP000564644">
    <property type="component" value="Unassembled WGS sequence"/>
</dbReference>
<comment type="caution">
    <text evidence="2">The sequence shown here is derived from an EMBL/GenBank/DDBJ whole genome shotgun (WGS) entry which is preliminary data.</text>
</comment>
<dbReference type="AlphaFoldDB" id="A0A7X0SL58"/>
<dbReference type="SUPFAM" id="SSF89392">
    <property type="entry name" value="Prokaryotic lipoproteins and lipoprotein localization factors"/>
    <property type="match status" value="1"/>
</dbReference>
<dbReference type="InterPro" id="IPR052944">
    <property type="entry name" value="Sporulation_related"/>
</dbReference>
<evidence type="ECO:0000313" key="2">
    <source>
        <dbReference type="EMBL" id="MBB6730829.1"/>
    </source>
</evidence>
<dbReference type="PROSITE" id="PS51257">
    <property type="entry name" value="PROKAR_LIPOPROTEIN"/>
    <property type="match status" value="1"/>
</dbReference>
<evidence type="ECO:0000256" key="1">
    <source>
        <dbReference type="SAM" id="MobiDB-lite"/>
    </source>
</evidence>